<dbReference type="InterPro" id="IPR011547">
    <property type="entry name" value="SLC26A/SulP_dom"/>
</dbReference>
<dbReference type="CDD" id="cd07042">
    <property type="entry name" value="STAS_SulP_like_sulfate_transporter"/>
    <property type="match status" value="1"/>
</dbReference>
<keyword evidence="8" id="KW-1185">Reference proteome</keyword>
<dbReference type="Proteomes" id="UP001318860">
    <property type="component" value="Unassembled WGS sequence"/>
</dbReference>
<dbReference type="SUPFAM" id="SSF52091">
    <property type="entry name" value="SpoIIaa-like"/>
    <property type="match status" value="1"/>
</dbReference>
<feature type="transmembrane region" description="Helical" evidence="5">
    <location>
        <begin position="203"/>
        <end position="222"/>
    </location>
</feature>
<dbReference type="PROSITE" id="PS50801">
    <property type="entry name" value="STAS"/>
    <property type="match status" value="1"/>
</dbReference>
<proteinExistence type="predicted"/>
<evidence type="ECO:0000256" key="3">
    <source>
        <dbReference type="ARBA" id="ARBA00022989"/>
    </source>
</evidence>
<dbReference type="EMBL" id="JABTTQ020003506">
    <property type="protein sequence ID" value="KAK6116109.1"/>
    <property type="molecule type" value="Genomic_DNA"/>
</dbReference>
<evidence type="ECO:0000256" key="5">
    <source>
        <dbReference type="SAM" id="Phobius"/>
    </source>
</evidence>
<keyword evidence="4 5" id="KW-0472">Membrane</keyword>
<feature type="domain" description="STAS" evidence="6">
    <location>
        <begin position="376"/>
        <end position="467"/>
    </location>
</feature>
<dbReference type="InterPro" id="IPR036513">
    <property type="entry name" value="STAS_dom_sf"/>
</dbReference>
<dbReference type="Pfam" id="PF01740">
    <property type="entry name" value="STAS"/>
    <property type="match status" value="1"/>
</dbReference>
<dbReference type="Pfam" id="PF00916">
    <property type="entry name" value="Sulfate_transp"/>
    <property type="match status" value="2"/>
</dbReference>
<evidence type="ECO:0000313" key="7">
    <source>
        <dbReference type="EMBL" id="KAK6116109.1"/>
    </source>
</evidence>
<keyword evidence="2 5" id="KW-0812">Transmembrane</keyword>
<sequence>MAKLPADNNSTFMELQQLSAADNGAAGRSERAKWLLNTPDHQPSPWKELFTSLKETVLPQAKTKQPRPNRPLMFLQALFPILKWGKNYKATKFKHDLLAGLTLASLCIPQSIGYANLAKMDPQYGLYTSVVPPLIYAVMGSSREIAIGPVAVVSLLLSAMISKVVDPSADPSAYRRTVFTVTFFTGTFQAMFGLFRLGFLVDFLSHAAIVGFMGGAAIVIGLQQLKGLLGINHFTSKTDVVSVLGAVVKALHHQEAIAVGRSFASMKGYHLDGNKEMVAMGFMNIVGSLTSCYTATAFVLHSARHPKASIILSALPGLIDLNEAYNIWKVDKLDFMVCLGAFFGVLFGSVEIGLLVALMRSNGARMTLQGGDVIWIMRSVREESDTEESNKGRLHLLVLDMTNVTNIDTSGIHALEELHQKLIARGLELALVNPRWQVITKMKASKFIEKIGGGRVFLSIGDAVDAFLSLKINGLNSC</sequence>
<comment type="subcellular location">
    <subcellularLocation>
        <location evidence="1">Membrane</location>
        <topology evidence="1">Multi-pass membrane protein</topology>
    </subcellularLocation>
</comment>
<keyword evidence="3 5" id="KW-1133">Transmembrane helix</keyword>
<feature type="transmembrane region" description="Helical" evidence="5">
    <location>
        <begin position="333"/>
        <end position="358"/>
    </location>
</feature>
<dbReference type="InterPro" id="IPR002645">
    <property type="entry name" value="STAS_dom"/>
</dbReference>
<protein>
    <recommendedName>
        <fullName evidence="6">STAS domain-containing protein</fullName>
    </recommendedName>
</protein>
<organism evidence="7 8">
    <name type="scientific">Rehmannia glutinosa</name>
    <name type="common">Chinese foxglove</name>
    <dbReference type="NCBI Taxonomy" id="99300"/>
    <lineage>
        <taxon>Eukaryota</taxon>
        <taxon>Viridiplantae</taxon>
        <taxon>Streptophyta</taxon>
        <taxon>Embryophyta</taxon>
        <taxon>Tracheophyta</taxon>
        <taxon>Spermatophyta</taxon>
        <taxon>Magnoliopsida</taxon>
        <taxon>eudicotyledons</taxon>
        <taxon>Gunneridae</taxon>
        <taxon>Pentapetalae</taxon>
        <taxon>asterids</taxon>
        <taxon>lamiids</taxon>
        <taxon>Lamiales</taxon>
        <taxon>Orobanchaceae</taxon>
        <taxon>Rehmannieae</taxon>
        <taxon>Rehmannia</taxon>
    </lineage>
</organism>
<evidence type="ECO:0000256" key="4">
    <source>
        <dbReference type="ARBA" id="ARBA00023136"/>
    </source>
</evidence>
<dbReference type="PROSITE" id="PS01130">
    <property type="entry name" value="SLC26A"/>
    <property type="match status" value="1"/>
</dbReference>
<name>A0ABR0U0U7_REHGL</name>
<feature type="transmembrane region" description="Helical" evidence="5">
    <location>
        <begin position="177"/>
        <end position="197"/>
    </location>
</feature>
<feature type="transmembrane region" description="Helical" evidence="5">
    <location>
        <begin position="145"/>
        <end position="165"/>
    </location>
</feature>
<gene>
    <name evidence="7" type="ORF">DH2020_008378</name>
</gene>
<dbReference type="InterPro" id="IPR018045">
    <property type="entry name" value="S04_transporter_CS"/>
</dbReference>
<accession>A0ABR0U0U7</accession>
<comment type="caution">
    <text evidence="7">The sequence shown here is derived from an EMBL/GenBank/DDBJ whole genome shotgun (WGS) entry which is preliminary data.</text>
</comment>
<evidence type="ECO:0000256" key="1">
    <source>
        <dbReference type="ARBA" id="ARBA00004141"/>
    </source>
</evidence>
<reference evidence="7 8" key="1">
    <citation type="journal article" date="2021" name="Comput. Struct. Biotechnol. J.">
        <title>De novo genome assembly of the potent medicinal plant Rehmannia glutinosa using nanopore technology.</title>
        <authorList>
            <person name="Ma L."/>
            <person name="Dong C."/>
            <person name="Song C."/>
            <person name="Wang X."/>
            <person name="Zheng X."/>
            <person name="Niu Y."/>
            <person name="Chen S."/>
            <person name="Feng W."/>
        </authorList>
    </citation>
    <scope>NUCLEOTIDE SEQUENCE [LARGE SCALE GENOMIC DNA]</scope>
    <source>
        <strain evidence="7">DH-2019</strain>
    </source>
</reference>
<evidence type="ECO:0000259" key="6">
    <source>
        <dbReference type="PROSITE" id="PS50801"/>
    </source>
</evidence>
<dbReference type="InterPro" id="IPR001902">
    <property type="entry name" value="SLC26A/SulP_fam"/>
</dbReference>
<evidence type="ECO:0000256" key="2">
    <source>
        <dbReference type="ARBA" id="ARBA00022692"/>
    </source>
</evidence>
<dbReference type="Gene3D" id="3.30.750.24">
    <property type="entry name" value="STAS domain"/>
    <property type="match status" value="1"/>
</dbReference>
<feature type="transmembrane region" description="Helical" evidence="5">
    <location>
        <begin position="97"/>
        <end position="117"/>
    </location>
</feature>
<feature type="transmembrane region" description="Helical" evidence="5">
    <location>
        <begin position="277"/>
        <end position="300"/>
    </location>
</feature>
<dbReference type="PANTHER" id="PTHR11814">
    <property type="entry name" value="SULFATE TRANSPORTER"/>
    <property type="match status" value="1"/>
</dbReference>
<evidence type="ECO:0000313" key="8">
    <source>
        <dbReference type="Proteomes" id="UP001318860"/>
    </source>
</evidence>